<dbReference type="GO" id="GO:0070197">
    <property type="term" value="P:meiotic attachment of telomere to nuclear envelope"/>
    <property type="evidence" value="ECO:0007669"/>
    <property type="project" value="InterPro"/>
</dbReference>
<dbReference type="SUPFAM" id="SSF54616">
    <property type="entry name" value="DNA-binding domain of Mlu1-box binding protein MBP1"/>
    <property type="match status" value="1"/>
</dbReference>
<organism evidence="4 5">
    <name type="scientific">Neolentinus lepideus HHB14362 ss-1</name>
    <dbReference type="NCBI Taxonomy" id="1314782"/>
    <lineage>
        <taxon>Eukaryota</taxon>
        <taxon>Fungi</taxon>
        <taxon>Dikarya</taxon>
        <taxon>Basidiomycota</taxon>
        <taxon>Agaricomycotina</taxon>
        <taxon>Agaricomycetes</taxon>
        <taxon>Gloeophyllales</taxon>
        <taxon>Gloeophyllaceae</taxon>
        <taxon>Neolentinus</taxon>
    </lineage>
</organism>
<reference evidence="4 5" key="1">
    <citation type="journal article" date="2016" name="Mol. Biol. Evol.">
        <title>Comparative Genomics of Early-Diverging Mushroom-Forming Fungi Provides Insights into the Origins of Lignocellulose Decay Capabilities.</title>
        <authorList>
            <person name="Nagy L.G."/>
            <person name="Riley R."/>
            <person name="Tritt A."/>
            <person name="Adam C."/>
            <person name="Daum C."/>
            <person name="Floudas D."/>
            <person name="Sun H."/>
            <person name="Yadav J.S."/>
            <person name="Pangilinan J."/>
            <person name="Larsson K.H."/>
            <person name="Matsuura K."/>
            <person name="Barry K."/>
            <person name="Labutti K."/>
            <person name="Kuo R."/>
            <person name="Ohm R.A."/>
            <person name="Bhattacharya S.S."/>
            <person name="Shirouzu T."/>
            <person name="Yoshinaga Y."/>
            <person name="Martin F.M."/>
            <person name="Grigoriev I.V."/>
            <person name="Hibbett D.S."/>
        </authorList>
    </citation>
    <scope>NUCLEOTIDE SEQUENCE [LARGE SCALE GENOMIC DNA]</scope>
    <source>
        <strain evidence="4 5">HHB14362 ss-1</strain>
    </source>
</reference>
<proteinExistence type="predicted"/>
<keyword evidence="2" id="KW-0812">Transmembrane</keyword>
<evidence type="ECO:0000313" key="5">
    <source>
        <dbReference type="Proteomes" id="UP000076761"/>
    </source>
</evidence>
<dbReference type="InterPro" id="IPR037548">
    <property type="entry name" value="Bqt4"/>
</dbReference>
<sequence>MPAAQTHYISPKTNIPRSPLPLQHANSHIKFIEAGKLPEVKFQELEKEGQKVIIGRLKIPTPGGHAFILRRYDTGAISLTTMFRAAFPAATDEDEKAETSWVKANYDVGTNKDAYRVRLAGTWVAAPVALAVADAYGLDRIVPLLAEAEPEEGKQYRRSGKPVTPKQTPSVAAATLPTPAPSFGSPNPPKRRREASPVVELKPPPSPPPTASPAVRRSPRKPSPAIATPSKPLSKASTTTVKVVKPPSKSTSNRQEPLTPAASDEAVGDDDAPIDVPGPNMHEDIAAQTELIQKLKQEQQEQDSRKAAEVDAMKENETVSKKRQRVEEEEGQYKFEFKEPQNQERAIATNRRVTGFYERMAPERKSAAWGAFAFAAGLGAVTFLPNLLGF</sequence>
<feature type="domain" description="HTH APSES-type" evidence="3">
    <location>
        <begin position="41"/>
        <end position="157"/>
    </location>
</feature>
<dbReference type="AlphaFoldDB" id="A0A165QFB6"/>
<evidence type="ECO:0000256" key="1">
    <source>
        <dbReference type="SAM" id="MobiDB-lite"/>
    </source>
</evidence>
<evidence type="ECO:0000256" key="2">
    <source>
        <dbReference type="SAM" id="Phobius"/>
    </source>
</evidence>
<name>A0A165QFB6_9AGAM</name>
<keyword evidence="2" id="KW-0472">Membrane</keyword>
<feature type="compositionally biased region" description="Pro residues" evidence="1">
    <location>
        <begin position="202"/>
        <end position="211"/>
    </location>
</feature>
<feature type="region of interest" description="Disordered" evidence="1">
    <location>
        <begin position="1"/>
        <end position="20"/>
    </location>
</feature>
<dbReference type="STRING" id="1314782.A0A165QFB6"/>
<gene>
    <name evidence="4" type="ORF">NEOLEDRAFT_1157775</name>
</gene>
<dbReference type="PANTHER" id="PTHR38044:SF1">
    <property type="entry name" value="BOUQUET FORMATION PROTEIN 4"/>
    <property type="match status" value="1"/>
</dbReference>
<dbReference type="GO" id="GO:0044820">
    <property type="term" value="P:mitotic telomere tethering at nuclear periphery"/>
    <property type="evidence" value="ECO:0007669"/>
    <property type="project" value="TreeGrafter"/>
</dbReference>
<evidence type="ECO:0000313" key="4">
    <source>
        <dbReference type="EMBL" id="KZT22358.1"/>
    </source>
</evidence>
<dbReference type="InterPro" id="IPR036887">
    <property type="entry name" value="HTH_APSES_sf"/>
</dbReference>
<dbReference type="OrthoDB" id="5346159at2759"/>
<feature type="region of interest" description="Disordered" evidence="1">
    <location>
        <begin position="150"/>
        <end position="325"/>
    </location>
</feature>
<protein>
    <recommendedName>
        <fullName evidence="3">HTH APSES-type domain-containing protein</fullName>
    </recommendedName>
</protein>
<dbReference type="PANTHER" id="PTHR38044">
    <property type="entry name" value="BOUQUET FORMATION PROTEIN 4"/>
    <property type="match status" value="1"/>
</dbReference>
<evidence type="ECO:0000259" key="3">
    <source>
        <dbReference type="PROSITE" id="PS51299"/>
    </source>
</evidence>
<dbReference type="InterPro" id="IPR003163">
    <property type="entry name" value="Tscrpt_reg_HTH_APSES-type"/>
</dbReference>
<dbReference type="GO" id="GO:0003677">
    <property type="term" value="F:DNA binding"/>
    <property type="evidence" value="ECO:0007669"/>
    <property type="project" value="InterPro"/>
</dbReference>
<accession>A0A165QFB6</accession>
<dbReference type="EMBL" id="KV425596">
    <property type="protein sequence ID" value="KZT22358.1"/>
    <property type="molecule type" value="Genomic_DNA"/>
</dbReference>
<keyword evidence="2" id="KW-1133">Transmembrane helix</keyword>
<feature type="compositionally biased region" description="Polar residues" evidence="1">
    <location>
        <begin position="7"/>
        <end position="16"/>
    </location>
</feature>
<keyword evidence="5" id="KW-1185">Reference proteome</keyword>
<dbReference type="GO" id="GO:1990862">
    <property type="term" value="C:nuclear membrane complex Bqt3-Bqt4"/>
    <property type="evidence" value="ECO:0007669"/>
    <property type="project" value="InterPro"/>
</dbReference>
<dbReference type="Proteomes" id="UP000076761">
    <property type="component" value="Unassembled WGS sequence"/>
</dbReference>
<feature type="transmembrane region" description="Helical" evidence="2">
    <location>
        <begin position="367"/>
        <end position="388"/>
    </location>
</feature>
<dbReference type="PROSITE" id="PS51299">
    <property type="entry name" value="HTH_APSES"/>
    <property type="match status" value="1"/>
</dbReference>
<dbReference type="InParanoid" id="A0A165QFB6"/>
<feature type="compositionally biased region" description="Basic and acidic residues" evidence="1">
    <location>
        <begin position="293"/>
        <end position="320"/>
    </location>
</feature>